<protein>
    <submittedName>
        <fullName evidence="8">Testis-specific serine/threonine-protein kinase 1-like</fullName>
    </submittedName>
</protein>
<dbReference type="RefSeq" id="XP_014680651.1">
    <property type="nucleotide sequence ID" value="XM_014825165.1"/>
</dbReference>
<accession>A0ABM1F880</accession>
<dbReference type="Gene3D" id="1.10.510.10">
    <property type="entry name" value="Transferase(Phosphotransferase) domain 1"/>
    <property type="match status" value="1"/>
</dbReference>
<dbReference type="GeneID" id="106820661"/>
<dbReference type="PANTHER" id="PTHR24346">
    <property type="entry name" value="MAP/MICROTUBULE AFFINITY-REGULATING KINASE"/>
    <property type="match status" value="1"/>
</dbReference>
<evidence type="ECO:0000256" key="3">
    <source>
        <dbReference type="ARBA" id="ARBA00022741"/>
    </source>
</evidence>
<keyword evidence="3" id="KW-0547">Nucleotide-binding</keyword>
<feature type="domain" description="Protein kinase" evidence="6">
    <location>
        <begin position="1"/>
        <end position="66"/>
    </location>
</feature>
<name>A0ABM1F880_PRICU</name>
<dbReference type="PROSITE" id="PS50011">
    <property type="entry name" value="PROTEIN_KINASE_DOM"/>
    <property type="match status" value="1"/>
</dbReference>
<keyword evidence="1" id="KW-0723">Serine/threonine-protein kinase</keyword>
<dbReference type="Pfam" id="PF00069">
    <property type="entry name" value="Pkinase"/>
    <property type="match status" value="1"/>
</dbReference>
<evidence type="ECO:0000256" key="5">
    <source>
        <dbReference type="ARBA" id="ARBA00022840"/>
    </source>
</evidence>
<dbReference type="InterPro" id="IPR011009">
    <property type="entry name" value="Kinase-like_dom_sf"/>
</dbReference>
<evidence type="ECO:0000256" key="4">
    <source>
        <dbReference type="ARBA" id="ARBA00022777"/>
    </source>
</evidence>
<evidence type="ECO:0000256" key="2">
    <source>
        <dbReference type="ARBA" id="ARBA00022679"/>
    </source>
</evidence>
<evidence type="ECO:0000256" key="1">
    <source>
        <dbReference type="ARBA" id="ARBA00022527"/>
    </source>
</evidence>
<evidence type="ECO:0000259" key="6">
    <source>
        <dbReference type="PROSITE" id="PS50011"/>
    </source>
</evidence>
<reference evidence="8" key="1">
    <citation type="submission" date="2025-08" db="UniProtKB">
        <authorList>
            <consortium name="RefSeq"/>
        </authorList>
    </citation>
    <scope>IDENTIFICATION</scope>
</reference>
<evidence type="ECO:0000313" key="7">
    <source>
        <dbReference type="Proteomes" id="UP000695022"/>
    </source>
</evidence>
<keyword evidence="5" id="KW-0067">ATP-binding</keyword>
<feature type="non-terminal residue" evidence="8">
    <location>
        <position position="66"/>
    </location>
</feature>
<dbReference type="Proteomes" id="UP000695022">
    <property type="component" value="Unplaced"/>
</dbReference>
<dbReference type="InterPro" id="IPR000719">
    <property type="entry name" value="Prot_kinase_dom"/>
</dbReference>
<feature type="non-terminal residue" evidence="8">
    <location>
        <position position="1"/>
    </location>
</feature>
<gene>
    <name evidence="8" type="primary">LOC106820661</name>
</gene>
<sequence length="66" mass="7185">RDIVSAIAYCHSQKVSHRDLKADNILLTADGKAKLADFGFAKRCEEEGMASLSKTFCGTPDHCSPE</sequence>
<keyword evidence="2" id="KW-0808">Transferase</keyword>
<dbReference type="SUPFAM" id="SSF56112">
    <property type="entry name" value="Protein kinase-like (PK-like)"/>
    <property type="match status" value="1"/>
</dbReference>
<dbReference type="PANTHER" id="PTHR24346:SF82">
    <property type="entry name" value="KP78A-RELATED"/>
    <property type="match status" value="1"/>
</dbReference>
<organism evidence="7 8">
    <name type="scientific">Priapulus caudatus</name>
    <name type="common">Priapulid worm</name>
    <dbReference type="NCBI Taxonomy" id="37621"/>
    <lineage>
        <taxon>Eukaryota</taxon>
        <taxon>Metazoa</taxon>
        <taxon>Ecdysozoa</taxon>
        <taxon>Scalidophora</taxon>
        <taxon>Priapulida</taxon>
        <taxon>Priapulimorpha</taxon>
        <taxon>Priapulimorphida</taxon>
        <taxon>Priapulidae</taxon>
        <taxon>Priapulus</taxon>
    </lineage>
</organism>
<proteinExistence type="predicted"/>
<keyword evidence="7" id="KW-1185">Reference proteome</keyword>
<evidence type="ECO:0000313" key="8">
    <source>
        <dbReference type="RefSeq" id="XP_014680651.1"/>
    </source>
</evidence>
<dbReference type="PROSITE" id="PS00108">
    <property type="entry name" value="PROTEIN_KINASE_ST"/>
    <property type="match status" value="1"/>
</dbReference>
<keyword evidence="4" id="KW-0418">Kinase</keyword>
<dbReference type="InterPro" id="IPR008271">
    <property type="entry name" value="Ser/Thr_kinase_AS"/>
</dbReference>